<evidence type="ECO:0000256" key="5">
    <source>
        <dbReference type="ARBA" id="ARBA00022840"/>
    </source>
</evidence>
<dbReference type="InterPro" id="IPR011009">
    <property type="entry name" value="Kinase-like_dom_sf"/>
</dbReference>
<dbReference type="GO" id="GO:0005524">
    <property type="term" value="F:ATP binding"/>
    <property type="evidence" value="ECO:0007669"/>
    <property type="project" value="UniProtKB-KW"/>
</dbReference>
<dbReference type="CDD" id="cd16967">
    <property type="entry name" value="Alpha_kinase_eEF2K"/>
    <property type="match status" value="1"/>
</dbReference>
<accession>A0A6P7SD39</accession>
<dbReference type="Pfam" id="PF02816">
    <property type="entry name" value="Alpha_kinase"/>
    <property type="match status" value="1"/>
</dbReference>
<dbReference type="InterPro" id="IPR011990">
    <property type="entry name" value="TPR-like_helical_dom_sf"/>
</dbReference>
<dbReference type="FunFam" id="3.20.200.10:FF:000002">
    <property type="entry name" value="Eukaryotic elongation factor 2 kinase"/>
    <property type="match status" value="1"/>
</dbReference>
<dbReference type="Gene3D" id="3.20.200.10">
    <property type="entry name" value="MHCK/EF2 kinase"/>
    <property type="match status" value="1"/>
</dbReference>
<dbReference type="SUPFAM" id="SSF56112">
    <property type="entry name" value="Protein kinase-like (PK-like)"/>
    <property type="match status" value="1"/>
</dbReference>
<feature type="domain" description="Alpha-type protein kinase" evidence="7">
    <location>
        <begin position="111"/>
        <end position="320"/>
    </location>
</feature>
<sequence>MPLYESESNFFLFPITDISDSESDNENSNVVQRKIEDDRPKALMSLRQRRLSKANGTLNLNYLKVKAAPEKYRSKAQRHWFTAFQKIKNLTDPWAKFHLEDLKIENVTRYRYNALKKRWSDDVVQVKVDSKSFNRGAMRQCFRLKKLSKFTHHGDWKHAQNYVAKRYLEDVDRSVYFEDVKLQMDAKLWGEEYNRHNPPKKVDIFQMYILEFHEREGNPLYHLEHFIEGDYIKYNSNSGYVVEDLRSTPQAFSHFTFERSGHEMIVVDIQGVGDLYTDPQIHTADGSEYGDGNLGTKGMALFFHSHCCNSICKSLKLSPFDLSSEEKRIQDLPVHIMTESPMTVVRGTEESVICGSPAEIHDFFSSGMHSPLSSNGGHSPFFSNGRHSPLSSNERHSPMSSNERHSPLNSSLSNDDEPMSFGSPIPCFRVSRMRYFSESENSMTEEEERLAFSEIAGRNHRPSCVNGKISLEKCNSHYEESWHILGMIHHEIAKYYELGRFKKDANSPVDWESAMYHEGHAAQLGNLDAISSLARIYLGLQRDILVDCPMGVDLDKGVDYMSNAAERGDRDAVLYMAKAYETGNNLGSYRTRSWEKAIDWYDKAIHSLMNDTSEMFDSTMHSPLHLLLAAQANIYNIGGFGVEKDPQKAGDLYTEAADAATEAMNGRMACHYYALAEEAWSQLEEEEEE</sequence>
<protein>
    <submittedName>
        <fullName evidence="9 10">Eukaryotic elongation factor 2 kinase isoform X1</fullName>
    </submittedName>
</protein>
<keyword evidence="8" id="KW-1185">Reference proteome</keyword>
<keyword evidence="9 10" id="KW-0251">Elongation factor</keyword>
<dbReference type="GO" id="GO:0004686">
    <property type="term" value="F:elongation factor-2 kinase activity"/>
    <property type="evidence" value="ECO:0007669"/>
    <property type="project" value="InterPro"/>
</dbReference>
<dbReference type="KEGG" id="osn:115211738"/>
<evidence type="ECO:0000256" key="3">
    <source>
        <dbReference type="ARBA" id="ARBA00022741"/>
    </source>
</evidence>
<evidence type="ECO:0000256" key="1">
    <source>
        <dbReference type="ARBA" id="ARBA00022527"/>
    </source>
</evidence>
<feature type="compositionally biased region" description="Basic and acidic residues" evidence="6">
    <location>
        <begin position="393"/>
        <end position="406"/>
    </location>
</feature>
<dbReference type="Gene3D" id="1.25.40.10">
    <property type="entry name" value="Tetratricopeptide repeat domain"/>
    <property type="match status" value="1"/>
</dbReference>
<dbReference type="InterPro" id="IPR004166">
    <property type="entry name" value="a-kinase_dom"/>
</dbReference>
<evidence type="ECO:0000259" key="7">
    <source>
        <dbReference type="PROSITE" id="PS51158"/>
    </source>
</evidence>
<evidence type="ECO:0000313" key="8">
    <source>
        <dbReference type="Proteomes" id="UP000515154"/>
    </source>
</evidence>
<dbReference type="SMART" id="SM00811">
    <property type="entry name" value="Alpha_kinase"/>
    <property type="match status" value="1"/>
</dbReference>
<feature type="region of interest" description="Disordered" evidence="6">
    <location>
        <begin position="375"/>
        <end position="420"/>
    </location>
</feature>
<gene>
    <name evidence="9 10" type="primary">LOC115211738</name>
</gene>
<keyword evidence="1" id="KW-0723">Serine/threonine-protein kinase</keyword>
<dbReference type="PANTHER" id="PTHR45992:SF2">
    <property type="entry name" value="EUKARYOTIC ELONGATION FACTOR 2 KINASE"/>
    <property type="match status" value="1"/>
</dbReference>
<keyword evidence="9 10" id="KW-0648">Protein biosynthesis</keyword>
<keyword evidence="2" id="KW-0808">Transferase</keyword>
<name>A0A6P7SD39_9MOLL</name>
<keyword evidence="5" id="KW-0067">ATP-binding</keyword>
<dbReference type="GO" id="GO:1903013">
    <property type="term" value="P:response to differentiation-inducing factor 1"/>
    <property type="evidence" value="ECO:0007669"/>
    <property type="project" value="TreeGrafter"/>
</dbReference>
<dbReference type="Proteomes" id="UP000515154">
    <property type="component" value="Linkage group LG5"/>
</dbReference>
<dbReference type="RefSeq" id="XP_029636252.1">
    <property type="nucleotide sequence ID" value="XM_029780392.2"/>
</dbReference>
<dbReference type="GO" id="GO:0031037">
    <property type="term" value="P:myosin II filament disassembly"/>
    <property type="evidence" value="ECO:0007669"/>
    <property type="project" value="TreeGrafter"/>
</dbReference>
<reference evidence="9 10" key="1">
    <citation type="submission" date="2025-08" db="UniProtKB">
        <authorList>
            <consortium name="RefSeq"/>
        </authorList>
    </citation>
    <scope>IDENTIFICATION</scope>
</reference>
<dbReference type="InterPro" id="IPR051852">
    <property type="entry name" value="Alpha-type_PK"/>
</dbReference>
<evidence type="ECO:0000256" key="2">
    <source>
        <dbReference type="ARBA" id="ARBA00022679"/>
    </source>
</evidence>
<keyword evidence="3" id="KW-0547">Nucleotide-binding</keyword>
<evidence type="ECO:0000256" key="6">
    <source>
        <dbReference type="SAM" id="MobiDB-lite"/>
    </source>
</evidence>
<dbReference type="PANTHER" id="PTHR45992">
    <property type="entry name" value="EUKARYOTIC ELONGATION FACTOR 2 KINASE-RELATED"/>
    <property type="match status" value="1"/>
</dbReference>
<evidence type="ECO:0000313" key="9">
    <source>
        <dbReference type="RefSeq" id="XP_029636252.1"/>
    </source>
</evidence>
<dbReference type="RefSeq" id="XP_036358908.1">
    <property type="nucleotide sequence ID" value="XM_036503015.1"/>
</dbReference>
<evidence type="ECO:0000256" key="4">
    <source>
        <dbReference type="ARBA" id="ARBA00022777"/>
    </source>
</evidence>
<dbReference type="GO" id="GO:0003746">
    <property type="term" value="F:translation elongation factor activity"/>
    <property type="evidence" value="ECO:0007669"/>
    <property type="project" value="UniProtKB-KW"/>
</dbReference>
<dbReference type="SUPFAM" id="SSF81901">
    <property type="entry name" value="HCP-like"/>
    <property type="match status" value="1"/>
</dbReference>
<feature type="compositionally biased region" description="Polar residues" evidence="6">
    <location>
        <begin position="375"/>
        <end position="392"/>
    </location>
</feature>
<proteinExistence type="predicted"/>
<dbReference type="Gene3D" id="3.30.200.20">
    <property type="entry name" value="Phosphorylase Kinase, domain 1"/>
    <property type="match status" value="2"/>
</dbReference>
<dbReference type="AlphaFoldDB" id="A0A6P7SD39"/>
<dbReference type="InterPro" id="IPR047588">
    <property type="entry name" value="eEF2K_a_kinase_dom"/>
</dbReference>
<keyword evidence="4 9" id="KW-0418">Kinase</keyword>
<organism evidence="8 9">
    <name type="scientific">Octopus sinensis</name>
    <name type="common">East Asian common octopus</name>
    <dbReference type="NCBI Taxonomy" id="2607531"/>
    <lineage>
        <taxon>Eukaryota</taxon>
        <taxon>Metazoa</taxon>
        <taxon>Spiralia</taxon>
        <taxon>Lophotrochozoa</taxon>
        <taxon>Mollusca</taxon>
        <taxon>Cephalopoda</taxon>
        <taxon>Coleoidea</taxon>
        <taxon>Octopodiformes</taxon>
        <taxon>Octopoda</taxon>
        <taxon>Incirrata</taxon>
        <taxon>Octopodidae</taxon>
        <taxon>Octopus</taxon>
    </lineage>
</organism>
<dbReference type="PROSITE" id="PS51158">
    <property type="entry name" value="ALPHA_KINASE"/>
    <property type="match status" value="1"/>
</dbReference>
<evidence type="ECO:0000313" key="10">
    <source>
        <dbReference type="RefSeq" id="XP_036358908.1"/>
    </source>
</evidence>